<evidence type="ECO:0000313" key="7">
    <source>
        <dbReference type="EMBL" id="ONI27237.1"/>
    </source>
</evidence>
<dbReference type="Gene3D" id="1.10.10.60">
    <property type="entry name" value="Homeodomain-like"/>
    <property type="match status" value="1"/>
</dbReference>
<dbReference type="PROSITE" id="PS50071">
    <property type="entry name" value="HOMEOBOX_2"/>
    <property type="match status" value="1"/>
</dbReference>
<comment type="subcellular location">
    <subcellularLocation>
        <location evidence="1 3 4">Nucleus</location>
    </subcellularLocation>
</comment>
<feature type="region of interest" description="Disordered" evidence="5">
    <location>
        <begin position="404"/>
        <end position="444"/>
    </location>
</feature>
<organism evidence="7 8">
    <name type="scientific">Prunus persica</name>
    <name type="common">Peach</name>
    <name type="synonym">Amygdalus persica</name>
    <dbReference type="NCBI Taxonomy" id="3760"/>
    <lineage>
        <taxon>Eukaryota</taxon>
        <taxon>Viridiplantae</taxon>
        <taxon>Streptophyta</taxon>
        <taxon>Embryophyta</taxon>
        <taxon>Tracheophyta</taxon>
        <taxon>Spermatophyta</taxon>
        <taxon>Magnoliopsida</taxon>
        <taxon>eudicotyledons</taxon>
        <taxon>Gunneridae</taxon>
        <taxon>Pentapetalae</taxon>
        <taxon>rosids</taxon>
        <taxon>fabids</taxon>
        <taxon>Rosales</taxon>
        <taxon>Rosaceae</taxon>
        <taxon>Amygdaloideae</taxon>
        <taxon>Amygdaleae</taxon>
        <taxon>Prunus</taxon>
    </lineage>
</organism>
<feature type="region of interest" description="Disordered" evidence="5">
    <location>
        <begin position="1"/>
        <end position="95"/>
    </location>
</feature>
<evidence type="ECO:0000256" key="1">
    <source>
        <dbReference type="ARBA" id="ARBA00004123"/>
    </source>
</evidence>
<accession>A0A251QU01</accession>
<keyword evidence="3 4" id="KW-0371">Homeobox</keyword>
<feature type="DNA-binding region" description="Homeobox" evidence="3">
    <location>
        <begin position="295"/>
        <end position="354"/>
    </location>
</feature>
<feature type="compositionally biased region" description="Basic residues" evidence="5">
    <location>
        <begin position="30"/>
        <end position="47"/>
    </location>
</feature>
<dbReference type="GO" id="GO:0003677">
    <property type="term" value="F:DNA binding"/>
    <property type="evidence" value="ECO:0007669"/>
    <property type="project" value="UniProtKB-UniRule"/>
</dbReference>
<evidence type="ECO:0000256" key="4">
    <source>
        <dbReference type="RuleBase" id="RU000682"/>
    </source>
</evidence>
<evidence type="ECO:0000256" key="2">
    <source>
        <dbReference type="ARBA" id="ARBA00023242"/>
    </source>
</evidence>
<proteinExistence type="predicted"/>
<dbReference type="Pfam" id="PF00046">
    <property type="entry name" value="Homeodomain"/>
    <property type="match status" value="1"/>
</dbReference>
<dbReference type="Gramene" id="ONI27237">
    <property type="protein sequence ID" value="ONI27237"/>
    <property type="gene ID" value="PRUPE_1G075500"/>
</dbReference>
<sequence>MHGLGKKSSLKESGKPRYSNSVAKLISSPKFRKGGKVSHVKKIKPKSKTIIASCLSKKRGADSTRKGSRNNGTDKKLMSRKGVHKVHDTNSSKKLSSVKLQDEKFSFKDSDKKGENADGEVKLRIKRRRKKKLQKDKVELDETSRLQRRTRYLLIKIKLEQNLIDAYSGEGWKGQSREKIKPEKELQRAKKQILKCKLGIRDAIHQLYSLSSVGSMADSVIAADGSVYHEHEMFGKDGPLHEQISDDEDWGPVKRKRREKESDAASTLMTLYESERIPDVTPTEVKNKHPPDTQVRRACFRIPRKAVEKLRQAFSENELPSRDVKENLSKELGLDPEKVSKWFKNARYLALKTRKEESATNLHTVTTGISKESTNENVTEKAADLMASDSDDFLAETVVHSPRNVKKSFRRKHPKSLSSPLRKNQQKGSSCGSPAKRNKDGMELSDNVSLKKLLKARTKEKKANLIAEGGCRVAELEMERLCKAKGRLENMRQKLLKFQNAKAKKSNKSLLHEQSVIYVPIAELKDKV</sequence>
<dbReference type="FunFam" id="1.10.10.60:FF:000437">
    <property type="entry name" value="pathogenesis-related homeodomain protein"/>
    <property type="match status" value="1"/>
</dbReference>
<evidence type="ECO:0000256" key="5">
    <source>
        <dbReference type="SAM" id="MobiDB-lite"/>
    </source>
</evidence>
<dbReference type="GO" id="GO:0005634">
    <property type="term" value="C:nucleus"/>
    <property type="evidence" value="ECO:0007669"/>
    <property type="project" value="UniProtKB-SubCell"/>
</dbReference>
<evidence type="ECO:0000313" key="8">
    <source>
        <dbReference type="Proteomes" id="UP000006882"/>
    </source>
</evidence>
<keyword evidence="2 3" id="KW-0539">Nucleus</keyword>
<keyword evidence="3 4" id="KW-0238">DNA-binding</keyword>
<feature type="compositionally biased region" description="Basic residues" evidence="5">
    <location>
        <begin position="404"/>
        <end position="415"/>
    </location>
</feature>
<keyword evidence="8" id="KW-1185">Reference proteome</keyword>
<dbReference type="SUPFAM" id="SSF46689">
    <property type="entry name" value="Homeodomain-like"/>
    <property type="match status" value="1"/>
</dbReference>
<gene>
    <name evidence="7" type="ORF">PRUPE_1G075500</name>
</gene>
<evidence type="ECO:0000259" key="6">
    <source>
        <dbReference type="PROSITE" id="PS50071"/>
    </source>
</evidence>
<dbReference type="InterPro" id="IPR009057">
    <property type="entry name" value="Homeodomain-like_sf"/>
</dbReference>
<dbReference type="AlphaFoldDB" id="A0A251QU01"/>
<dbReference type="InterPro" id="IPR001356">
    <property type="entry name" value="HD"/>
</dbReference>
<dbReference type="CDD" id="cd00086">
    <property type="entry name" value="homeodomain"/>
    <property type="match status" value="1"/>
</dbReference>
<name>A0A251QU01_PRUPE</name>
<dbReference type="SMR" id="A0A251QU01"/>
<protein>
    <recommendedName>
        <fullName evidence="6">Homeobox domain-containing protein</fullName>
    </recommendedName>
</protein>
<dbReference type="PANTHER" id="PTHR12628:SF10">
    <property type="entry name" value="HOMEOBOX DOMAIN-CONTAINING PROTEIN"/>
    <property type="match status" value="1"/>
</dbReference>
<evidence type="ECO:0000256" key="3">
    <source>
        <dbReference type="PROSITE-ProRule" id="PRU00108"/>
    </source>
</evidence>
<feature type="region of interest" description="Disordered" evidence="5">
    <location>
        <begin position="237"/>
        <end position="265"/>
    </location>
</feature>
<dbReference type="Proteomes" id="UP000006882">
    <property type="component" value="Chromosome G1"/>
</dbReference>
<dbReference type="EMBL" id="CM007651">
    <property type="protein sequence ID" value="ONI27237.1"/>
    <property type="molecule type" value="Genomic_DNA"/>
</dbReference>
<reference evidence="7 8" key="1">
    <citation type="journal article" date="2013" name="Nat. Genet.">
        <title>The high-quality draft genome of peach (Prunus persica) identifies unique patterns of genetic diversity, domestication and genome evolution.</title>
        <authorList>
            <consortium name="International Peach Genome Initiative"/>
            <person name="Verde I."/>
            <person name="Abbott A.G."/>
            <person name="Scalabrin S."/>
            <person name="Jung S."/>
            <person name="Shu S."/>
            <person name="Marroni F."/>
            <person name="Zhebentyayeva T."/>
            <person name="Dettori M.T."/>
            <person name="Grimwood J."/>
            <person name="Cattonaro F."/>
            <person name="Zuccolo A."/>
            <person name="Rossini L."/>
            <person name="Jenkins J."/>
            <person name="Vendramin E."/>
            <person name="Meisel L.A."/>
            <person name="Decroocq V."/>
            <person name="Sosinski B."/>
            <person name="Prochnik S."/>
            <person name="Mitros T."/>
            <person name="Policriti A."/>
            <person name="Cipriani G."/>
            <person name="Dondini L."/>
            <person name="Ficklin S."/>
            <person name="Goodstein D.M."/>
            <person name="Xuan P."/>
            <person name="Del Fabbro C."/>
            <person name="Aramini V."/>
            <person name="Copetti D."/>
            <person name="Gonzalez S."/>
            <person name="Horner D.S."/>
            <person name="Falchi R."/>
            <person name="Lucas S."/>
            <person name="Mica E."/>
            <person name="Maldonado J."/>
            <person name="Lazzari B."/>
            <person name="Bielenberg D."/>
            <person name="Pirona R."/>
            <person name="Miculan M."/>
            <person name="Barakat A."/>
            <person name="Testolin R."/>
            <person name="Stella A."/>
            <person name="Tartarini S."/>
            <person name="Tonutti P."/>
            <person name="Arus P."/>
            <person name="Orellana A."/>
            <person name="Wells C."/>
            <person name="Main D."/>
            <person name="Vizzotto G."/>
            <person name="Silva H."/>
            <person name="Salamini F."/>
            <person name="Schmutz J."/>
            <person name="Morgante M."/>
            <person name="Rokhsar D.S."/>
        </authorList>
    </citation>
    <scope>NUCLEOTIDE SEQUENCE [LARGE SCALE GENOMIC DNA]</scope>
    <source>
        <strain evidence="8">cv. Nemared</strain>
    </source>
</reference>
<feature type="domain" description="Homeobox" evidence="6">
    <location>
        <begin position="293"/>
        <end position="353"/>
    </location>
</feature>
<dbReference type="SMART" id="SM00389">
    <property type="entry name" value="HOX"/>
    <property type="match status" value="1"/>
</dbReference>
<dbReference type="PANTHER" id="PTHR12628">
    <property type="entry name" value="POLYCOMB-LIKE TRANSCRIPTION FACTOR"/>
    <property type="match status" value="1"/>
</dbReference>
<feature type="compositionally biased region" description="Polar residues" evidence="5">
    <location>
        <begin position="416"/>
        <end position="432"/>
    </location>
</feature>